<keyword evidence="7" id="KW-1003">Cell membrane</keyword>
<keyword evidence="4 7" id="KW-0547">Nucleotide-binding</keyword>
<name>A0A2N3ICG7_9BACT</name>
<dbReference type="GO" id="GO:0070181">
    <property type="term" value="F:small ribosomal subunit rRNA binding"/>
    <property type="evidence" value="ECO:0007669"/>
    <property type="project" value="UniProtKB-UniRule"/>
</dbReference>
<dbReference type="Gene3D" id="3.30.300.20">
    <property type="match status" value="1"/>
</dbReference>
<dbReference type="InterPro" id="IPR009019">
    <property type="entry name" value="KH_sf_prok-type"/>
</dbReference>
<accession>A0A2N3ICG7</accession>
<feature type="region of interest" description="G5" evidence="8">
    <location>
        <begin position="146"/>
        <end position="148"/>
    </location>
</feature>
<dbReference type="AlphaFoldDB" id="A0A2N3ICG7"/>
<dbReference type="NCBIfam" id="TIGR00231">
    <property type="entry name" value="small_GTP"/>
    <property type="match status" value="1"/>
</dbReference>
<keyword evidence="6 7" id="KW-0342">GTP-binding</keyword>
<evidence type="ECO:0000256" key="2">
    <source>
        <dbReference type="ARBA" id="ARBA00020484"/>
    </source>
</evidence>
<protein>
    <recommendedName>
        <fullName evidence="2 7">GTPase Era</fullName>
    </recommendedName>
</protein>
<feature type="domain" description="KH type-2" evidence="10">
    <location>
        <begin position="198"/>
        <end position="274"/>
    </location>
</feature>
<feature type="domain" description="Era-type G" evidence="11">
    <location>
        <begin position="2"/>
        <end position="167"/>
    </location>
</feature>
<dbReference type="EMBL" id="NKXO01000027">
    <property type="protein sequence ID" value="PKQ68064.1"/>
    <property type="molecule type" value="Genomic_DNA"/>
</dbReference>
<evidence type="ECO:0000256" key="4">
    <source>
        <dbReference type="ARBA" id="ARBA00022741"/>
    </source>
</evidence>
<keyword evidence="3 7" id="KW-0690">Ribosome biogenesis</keyword>
<dbReference type="PROSITE" id="PS50823">
    <property type="entry name" value="KH_TYPE_2"/>
    <property type="match status" value="1"/>
</dbReference>
<dbReference type="CDD" id="cd04163">
    <property type="entry name" value="Era"/>
    <property type="match status" value="1"/>
</dbReference>
<dbReference type="SUPFAM" id="SSF54814">
    <property type="entry name" value="Prokaryotic type KH domain (KH-domain type II)"/>
    <property type="match status" value="1"/>
</dbReference>
<dbReference type="GO" id="GO:0005886">
    <property type="term" value="C:plasma membrane"/>
    <property type="evidence" value="ECO:0007669"/>
    <property type="project" value="UniProtKB-SubCell"/>
</dbReference>
<dbReference type="PANTHER" id="PTHR42698">
    <property type="entry name" value="GTPASE ERA"/>
    <property type="match status" value="1"/>
</dbReference>
<reference evidence="12 13" key="1">
    <citation type="submission" date="2017-06" db="EMBL/GenBank/DDBJ databases">
        <title>Raineya orbicola gen. nov., sp. nov. a slightly thermophilic bacterium of the phylum Bacteroidetes and the description of Raineyaceae fam. nov.</title>
        <authorList>
            <person name="Albuquerque L."/>
            <person name="Polonia A.R.M."/>
            <person name="Barroso C."/>
            <person name="Froufe H.J.C."/>
            <person name="Lage O."/>
            <person name="Lobo-Da-Cunha A."/>
            <person name="Egas C."/>
            <person name="Da Costa M.S."/>
        </authorList>
    </citation>
    <scope>NUCLEOTIDE SEQUENCE [LARGE SCALE GENOMIC DNA]</scope>
    <source>
        <strain evidence="12 13">SPSPC-11</strain>
    </source>
</reference>
<comment type="subunit">
    <text evidence="7">Monomer.</text>
</comment>
<keyword evidence="5 7" id="KW-0694">RNA-binding</keyword>
<dbReference type="GO" id="GO:0005829">
    <property type="term" value="C:cytosol"/>
    <property type="evidence" value="ECO:0007669"/>
    <property type="project" value="TreeGrafter"/>
</dbReference>
<keyword evidence="7" id="KW-0699">rRNA-binding</keyword>
<dbReference type="GO" id="GO:0005525">
    <property type="term" value="F:GTP binding"/>
    <property type="evidence" value="ECO:0007669"/>
    <property type="project" value="UniProtKB-UniRule"/>
</dbReference>
<dbReference type="InterPro" id="IPR005225">
    <property type="entry name" value="Small_GTP-bd"/>
</dbReference>
<dbReference type="GO" id="GO:0000028">
    <property type="term" value="P:ribosomal small subunit assembly"/>
    <property type="evidence" value="ECO:0007669"/>
    <property type="project" value="TreeGrafter"/>
</dbReference>
<evidence type="ECO:0000256" key="1">
    <source>
        <dbReference type="ARBA" id="ARBA00007921"/>
    </source>
</evidence>
<dbReference type="GO" id="GO:0043024">
    <property type="term" value="F:ribosomal small subunit binding"/>
    <property type="evidence" value="ECO:0007669"/>
    <property type="project" value="TreeGrafter"/>
</dbReference>
<dbReference type="PRINTS" id="PR00326">
    <property type="entry name" value="GTP1OBG"/>
</dbReference>
<dbReference type="HAMAP" id="MF_00367">
    <property type="entry name" value="GTPase_Era"/>
    <property type="match status" value="1"/>
</dbReference>
<feature type="region of interest" description="G1" evidence="8">
    <location>
        <begin position="10"/>
        <end position="17"/>
    </location>
</feature>
<dbReference type="Proteomes" id="UP000233387">
    <property type="component" value="Unassembled WGS sequence"/>
</dbReference>
<dbReference type="InterPro" id="IPR006073">
    <property type="entry name" value="GTP-bd"/>
</dbReference>
<dbReference type="Gene3D" id="3.40.50.300">
    <property type="entry name" value="P-loop containing nucleotide triphosphate hydrolases"/>
    <property type="match status" value="1"/>
</dbReference>
<evidence type="ECO:0000256" key="3">
    <source>
        <dbReference type="ARBA" id="ARBA00022517"/>
    </source>
</evidence>
<dbReference type="FunFam" id="3.30.300.20:FF:000003">
    <property type="entry name" value="GTPase Era"/>
    <property type="match status" value="1"/>
</dbReference>
<evidence type="ECO:0000256" key="6">
    <source>
        <dbReference type="ARBA" id="ARBA00023134"/>
    </source>
</evidence>
<evidence type="ECO:0000256" key="7">
    <source>
        <dbReference type="HAMAP-Rule" id="MF_00367"/>
    </source>
</evidence>
<dbReference type="InterPro" id="IPR027417">
    <property type="entry name" value="P-loop_NTPase"/>
</dbReference>
<evidence type="ECO:0000256" key="9">
    <source>
        <dbReference type="RuleBase" id="RU003761"/>
    </source>
</evidence>
<dbReference type="GO" id="GO:0003924">
    <property type="term" value="F:GTPase activity"/>
    <property type="evidence" value="ECO:0007669"/>
    <property type="project" value="UniProtKB-UniRule"/>
</dbReference>
<dbReference type="InterPro" id="IPR004044">
    <property type="entry name" value="KH_dom_type_2"/>
</dbReference>
<dbReference type="OrthoDB" id="9805918at2"/>
<dbReference type="InterPro" id="IPR030388">
    <property type="entry name" value="G_ERA_dom"/>
</dbReference>
<dbReference type="NCBIfam" id="NF000908">
    <property type="entry name" value="PRK00089.1"/>
    <property type="match status" value="1"/>
</dbReference>
<proteinExistence type="inferred from homology"/>
<comment type="caution">
    <text evidence="12">The sequence shown here is derived from an EMBL/GenBank/DDBJ whole genome shotgun (WGS) entry which is preliminary data.</text>
</comment>
<feature type="region of interest" description="G4" evidence="8">
    <location>
        <begin position="117"/>
        <end position="120"/>
    </location>
</feature>
<dbReference type="Pfam" id="PF01926">
    <property type="entry name" value="MMR_HSR1"/>
    <property type="match status" value="1"/>
</dbReference>
<feature type="binding site" evidence="7">
    <location>
        <begin position="10"/>
        <end position="17"/>
    </location>
    <ligand>
        <name>GTP</name>
        <dbReference type="ChEBI" id="CHEBI:37565"/>
    </ligand>
</feature>
<dbReference type="NCBIfam" id="TIGR00436">
    <property type="entry name" value="era"/>
    <property type="match status" value="1"/>
</dbReference>
<comment type="function">
    <text evidence="7">An essential GTPase that binds both GDP and GTP, with rapid nucleotide exchange. Plays a role in 16S rRNA processing and 30S ribosomal subunit biogenesis and possibly also in cell cycle regulation and energy metabolism.</text>
</comment>
<dbReference type="InterPro" id="IPR005662">
    <property type="entry name" value="GTPase_Era-like"/>
</dbReference>
<comment type="similarity">
    <text evidence="1 7 8 9">Belongs to the TRAFAC class TrmE-Era-EngA-EngB-Septin-like GTPase superfamily. Era GTPase family.</text>
</comment>
<dbReference type="Pfam" id="PF07650">
    <property type="entry name" value="KH_2"/>
    <property type="match status" value="1"/>
</dbReference>
<feature type="binding site" evidence="7">
    <location>
        <begin position="57"/>
        <end position="61"/>
    </location>
    <ligand>
        <name>GTP</name>
        <dbReference type="ChEBI" id="CHEBI:37565"/>
    </ligand>
</feature>
<evidence type="ECO:0000313" key="12">
    <source>
        <dbReference type="EMBL" id="PKQ68064.1"/>
    </source>
</evidence>
<organism evidence="12 13">
    <name type="scientific">Raineya orbicola</name>
    <dbReference type="NCBI Taxonomy" id="2016530"/>
    <lineage>
        <taxon>Bacteria</taxon>
        <taxon>Pseudomonadati</taxon>
        <taxon>Bacteroidota</taxon>
        <taxon>Cytophagia</taxon>
        <taxon>Cytophagales</taxon>
        <taxon>Raineyaceae</taxon>
        <taxon>Raineya</taxon>
    </lineage>
</organism>
<dbReference type="CDD" id="cd22534">
    <property type="entry name" value="KH-II_Era"/>
    <property type="match status" value="1"/>
</dbReference>
<feature type="region of interest" description="G2" evidence="8">
    <location>
        <begin position="36"/>
        <end position="40"/>
    </location>
</feature>
<evidence type="ECO:0000256" key="5">
    <source>
        <dbReference type="ARBA" id="ARBA00022884"/>
    </source>
</evidence>
<feature type="region of interest" description="G3" evidence="8">
    <location>
        <begin position="57"/>
        <end position="60"/>
    </location>
</feature>
<keyword evidence="7" id="KW-0472">Membrane</keyword>
<evidence type="ECO:0000259" key="11">
    <source>
        <dbReference type="PROSITE" id="PS51713"/>
    </source>
</evidence>
<feature type="binding site" evidence="7">
    <location>
        <begin position="117"/>
        <end position="120"/>
    </location>
    <ligand>
        <name>GTP</name>
        <dbReference type="ChEBI" id="CHEBI:37565"/>
    </ligand>
</feature>
<evidence type="ECO:0000259" key="10">
    <source>
        <dbReference type="PROSITE" id="PS50823"/>
    </source>
</evidence>
<dbReference type="RefSeq" id="WP_101359062.1">
    <property type="nucleotide sequence ID" value="NZ_NKXO01000027.1"/>
</dbReference>
<keyword evidence="7" id="KW-0963">Cytoplasm</keyword>
<evidence type="ECO:0000256" key="8">
    <source>
        <dbReference type="PROSITE-ProRule" id="PRU01050"/>
    </source>
</evidence>
<evidence type="ECO:0000313" key="13">
    <source>
        <dbReference type="Proteomes" id="UP000233387"/>
    </source>
</evidence>
<sequence>MKSGFVNIIGKPNAGKSTLMNALVGEKLAIVTPKAQTTRHRIKGILTTDSYQIVFSDTPGIIEAKYALHKVMMKFVEESLEDADLLLWVIDVSDNEEDEKLITLLSQHQDRLMIILNKIDLINQKTLESKVLEWQQLFPNVPILPISAINQFQTDVLLQKIVERLPEHPAYFDEDALTDKTERFFAAEILREKVFLHYQKEVPYSTDVQIISFKEKEGILHIQAEIIVERESQKGILIGKGGKDLKKVGTEARKEMEQFFGKKVHLEQFVKVEKDWRKQEKWLKRLGYQVD</sequence>
<dbReference type="PANTHER" id="PTHR42698:SF1">
    <property type="entry name" value="GTPASE ERA, MITOCHONDRIAL"/>
    <property type="match status" value="1"/>
</dbReference>
<comment type="subcellular location">
    <subcellularLocation>
        <location evidence="7">Cytoplasm</location>
    </subcellularLocation>
    <subcellularLocation>
        <location evidence="7">Cell membrane</location>
        <topology evidence="7">Peripheral membrane protein</topology>
    </subcellularLocation>
</comment>
<dbReference type="InterPro" id="IPR015946">
    <property type="entry name" value="KH_dom-like_a/b"/>
</dbReference>
<dbReference type="PROSITE" id="PS51713">
    <property type="entry name" value="G_ERA"/>
    <property type="match status" value="1"/>
</dbReference>
<keyword evidence="13" id="KW-1185">Reference proteome</keyword>
<dbReference type="SUPFAM" id="SSF52540">
    <property type="entry name" value="P-loop containing nucleoside triphosphate hydrolases"/>
    <property type="match status" value="1"/>
</dbReference>
<gene>
    <name evidence="7" type="primary">era</name>
    <name evidence="12" type="ORF">Rain11_1791</name>
</gene>